<proteinExistence type="predicted"/>
<keyword evidence="3" id="KW-1185">Reference proteome</keyword>
<evidence type="ECO:0000313" key="3">
    <source>
        <dbReference type="Proteomes" id="UP000237246"/>
    </source>
</evidence>
<evidence type="ECO:0000256" key="1">
    <source>
        <dbReference type="SAM" id="MobiDB-lite"/>
    </source>
</evidence>
<organism evidence="2 3">
    <name type="scientific">Bambusicola thoracicus</name>
    <name type="common">Chinese bamboo-partridge</name>
    <name type="synonym">Perdix thoracica</name>
    <dbReference type="NCBI Taxonomy" id="9083"/>
    <lineage>
        <taxon>Eukaryota</taxon>
        <taxon>Metazoa</taxon>
        <taxon>Chordata</taxon>
        <taxon>Craniata</taxon>
        <taxon>Vertebrata</taxon>
        <taxon>Euteleostomi</taxon>
        <taxon>Archelosauria</taxon>
        <taxon>Archosauria</taxon>
        <taxon>Dinosauria</taxon>
        <taxon>Saurischia</taxon>
        <taxon>Theropoda</taxon>
        <taxon>Coelurosauria</taxon>
        <taxon>Aves</taxon>
        <taxon>Neognathae</taxon>
        <taxon>Galloanserae</taxon>
        <taxon>Galliformes</taxon>
        <taxon>Phasianidae</taxon>
        <taxon>Perdicinae</taxon>
        <taxon>Bambusicola</taxon>
    </lineage>
</organism>
<dbReference type="EMBL" id="PPHD01064130">
    <property type="protein sequence ID" value="POI21861.1"/>
    <property type="molecule type" value="Genomic_DNA"/>
</dbReference>
<sequence>MLPWLEQQLSHIQVLRWWQINWLKSMIMSHLCQVGLDRDTLVQCLQGMLGPITVPFTDIIITATQRLCGQDARSLLGLDDPSSAQKQEDSCEDPSTAQRQEDSLEDPSSAQEQEDSHEDPSTAQEQEDGPAAPSSPTAAHQGTTAPSAAPSGSSTSAYLSLPLAFMSSD</sequence>
<feature type="region of interest" description="Disordered" evidence="1">
    <location>
        <begin position="74"/>
        <end position="156"/>
    </location>
</feature>
<dbReference type="Proteomes" id="UP000237246">
    <property type="component" value="Unassembled WGS sequence"/>
</dbReference>
<evidence type="ECO:0000313" key="2">
    <source>
        <dbReference type="EMBL" id="POI21861.1"/>
    </source>
</evidence>
<feature type="compositionally biased region" description="Low complexity" evidence="1">
    <location>
        <begin position="142"/>
        <end position="156"/>
    </location>
</feature>
<accession>A0A2P4SCP7</accession>
<reference evidence="2 3" key="1">
    <citation type="submission" date="2018-01" db="EMBL/GenBank/DDBJ databases">
        <title>Comparison of the Chinese Bamboo Partridge and Red Junglefowl genome sequences highlights the importance of demography in genome evolution.</title>
        <authorList>
            <person name="Tiley G.P."/>
            <person name="Kimball R.T."/>
            <person name="Braun E.L."/>
            <person name="Burleigh J.G."/>
        </authorList>
    </citation>
    <scope>NUCLEOTIDE SEQUENCE [LARGE SCALE GENOMIC DNA]</scope>
    <source>
        <strain evidence="2">RTK389</strain>
        <tissue evidence="2">Blood</tissue>
    </source>
</reference>
<gene>
    <name evidence="2" type="ORF">CIB84_014392</name>
</gene>
<protein>
    <submittedName>
        <fullName evidence="2">Uncharacterized protein</fullName>
    </submittedName>
</protein>
<name>A0A2P4SCP7_BAMTH</name>
<dbReference type="AlphaFoldDB" id="A0A2P4SCP7"/>
<comment type="caution">
    <text evidence="2">The sequence shown here is derived from an EMBL/GenBank/DDBJ whole genome shotgun (WGS) entry which is preliminary data.</text>
</comment>